<dbReference type="Gene3D" id="3.40.50.10240">
    <property type="entry name" value="Thiamin pyrophosphokinase, catalytic domain"/>
    <property type="match status" value="1"/>
</dbReference>
<dbReference type="InterPro" id="IPR006282">
    <property type="entry name" value="Thi_PPkinase"/>
</dbReference>
<keyword evidence="5 7" id="KW-0418">Kinase</keyword>
<dbReference type="NCBIfam" id="TIGR01378">
    <property type="entry name" value="thi_PPkinase"/>
    <property type="match status" value="1"/>
</dbReference>
<dbReference type="SMART" id="SM00983">
    <property type="entry name" value="TPK_B1_binding"/>
    <property type="match status" value="1"/>
</dbReference>
<evidence type="ECO:0000256" key="3">
    <source>
        <dbReference type="ARBA" id="ARBA00022679"/>
    </source>
</evidence>
<dbReference type="InterPro" id="IPR007371">
    <property type="entry name" value="TPK_catalytic"/>
</dbReference>
<comment type="pathway">
    <text evidence="1 7">Cofactor biosynthesis; thiamine diphosphate biosynthesis; thiamine diphosphate from thiamine: step 1/1.</text>
</comment>
<protein>
    <recommendedName>
        <fullName evidence="7">Thiamine pyrophosphokinase</fullName>
        <ecNumber evidence="7">2.7.6.2</ecNumber>
    </recommendedName>
</protein>
<dbReference type="SUPFAM" id="SSF63862">
    <property type="entry name" value="Thiamin pyrophosphokinase, substrate-binding domain"/>
    <property type="match status" value="1"/>
</dbReference>
<dbReference type="Pfam" id="PF04263">
    <property type="entry name" value="TPK_catalytic"/>
    <property type="match status" value="1"/>
</dbReference>
<evidence type="ECO:0000313" key="10">
    <source>
        <dbReference type="Proteomes" id="UP000019375"/>
    </source>
</evidence>
<dbReference type="EMBL" id="HG316458">
    <property type="protein sequence ID" value="CDF89928.1"/>
    <property type="molecule type" value="Genomic_DNA"/>
</dbReference>
<dbReference type="GO" id="GO:0016301">
    <property type="term" value="F:kinase activity"/>
    <property type="evidence" value="ECO:0007669"/>
    <property type="project" value="UniProtKB-UniRule"/>
</dbReference>
<evidence type="ECO:0000256" key="6">
    <source>
        <dbReference type="ARBA" id="ARBA00022840"/>
    </source>
</evidence>
<dbReference type="GO" id="GO:0009229">
    <property type="term" value="P:thiamine diphosphate biosynthetic process"/>
    <property type="evidence" value="ECO:0007669"/>
    <property type="project" value="UniProtKB-UniRule"/>
</dbReference>
<dbReference type="OrthoDB" id="25149at2759"/>
<reference evidence="10" key="1">
    <citation type="journal article" date="2013" name="Genome Announc.">
        <title>Genome sequence of the food spoilage yeast Zygosaccharomyces bailii CLIB 213(T).</title>
        <authorList>
            <person name="Galeote V."/>
            <person name="Bigey F."/>
            <person name="Devillers H."/>
            <person name="Neuveglise C."/>
            <person name="Dequin S."/>
        </authorList>
    </citation>
    <scope>NUCLEOTIDE SEQUENCE [LARGE SCALE GENOMIC DNA]</scope>
    <source>
        <strain evidence="10">CLIB 213 / ATCC 58445 / CBS 680 / CCRC 21525 / NBRC 1098 / NCYC 1416 / NRRL Y-2227</strain>
    </source>
</reference>
<dbReference type="EC" id="2.7.6.2" evidence="7"/>
<feature type="domain" description="Thiamin pyrophosphokinase thiamin-binding" evidence="8">
    <location>
        <begin position="227"/>
        <end position="297"/>
    </location>
</feature>
<dbReference type="PIRSF" id="PIRSF031057">
    <property type="entry name" value="Thiamin_pyrophosphokinase"/>
    <property type="match status" value="1"/>
</dbReference>
<dbReference type="Pfam" id="PF04265">
    <property type="entry name" value="TPK_B1_binding"/>
    <property type="match status" value="1"/>
</dbReference>
<dbReference type="InterPro" id="IPR016966">
    <property type="entry name" value="Thiamin_pyrophosphokinase_euk"/>
</dbReference>
<evidence type="ECO:0000256" key="5">
    <source>
        <dbReference type="ARBA" id="ARBA00022777"/>
    </source>
</evidence>
<dbReference type="GO" id="GO:0005524">
    <property type="term" value="F:ATP binding"/>
    <property type="evidence" value="ECO:0007669"/>
    <property type="project" value="UniProtKB-UniRule"/>
</dbReference>
<comment type="catalytic activity">
    <reaction evidence="7">
        <text>thiamine + ATP = thiamine diphosphate + AMP + H(+)</text>
        <dbReference type="Rhea" id="RHEA:11576"/>
        <dbReference type="ChEBI" id="CHEBI:15378"/>
        <dbReference type="ChEBI" id="CHEBI:18385"/>
        <dbReference type="ChEBI" id="CHEBI:30616"/>
        <dbReference type="ChEBI" id="CHEBI:58937"/>
        <dbReference type="ChEBI" id="CHEBI:456215"/>
    </reaction>
</comment>
<keyword evidence="10" id="KW-1185">Reference proteome</keyword>
<dbReference type="PANTHER" id="PTHR13622">
    <property type="entry name" value="THIAMIN PYROPHOSPHOKINASE"/>
    <property type="match status" value="1"/>
</dbReference>
<keyword evidence="6 7" id="KW-0067">ATP-binding</keyword>
<dbReference type="PANTHER" id="PTHR13622:SF8">
    <property type="entry name" value="THIAMIN PYROPHOSPHOKINASE 1"/>
    <property type="match status" value="1"/>
</dbReference>
<gene>
    <name evidence="9" type="ORF">BN860_04962g</name>
</gene>
<keyword evidence="4 7" id="KW-0547">Nucleotide-binding</keyword>
<evidence type="ECO:0000256" key="4">
    <source>
        <dbReference type="ARBA" id="ARBA00022741"/>
    </source>
</evidence>
<dbReference type="SUPFAM" id="SSF63999">
    <property type="entry name" value="Thiamin pyrophosphokinase, catalytic domain"/>
    <property type="match status" value="1"/>
</dbReference>
<dbReference type="Gene3D" id="2.60.120.320">
    <property type="entry name" value="Thiamin pyrophosphokinase, thiamin-binding domain"/>
    <property type="match status" value="1"/>
</dbReference>
<dbReference type="GO" id="GO:0006772">
    <property type="term" value="P:thiamine metabolic process"/>
    <property type="evidence" value="ECO:0007669"/>
    <property type="project" value="InterPro"/>
</dbReference>
<dbReference type="InterPro" id="IPR007373">
    <property type="entry name" value="Thiamin_PyroPKinase_B1-bd"/>
</dbReference>
<evidence type="ECO:0000259" key="8">
    <source>
        <dbReference type="SMART" id="SM00983"/>
    </source>
</evidence>
<evidence type="ECO:0000256" key="1">
    <source>
        <dbReference type="ARBA" id="ARBA00005078"/>
    </source>
</evidence>
<accession>A0A8J2T7V3</accession>
<dbReference type="GO" id="GO:0030975">
    <property type="term" value="F:thiamine binding"/>
    <property type="evidence" value="ECO:0007669"/>
    <property type="project" value="UniProtKB-UniRule"/>
</dbReference>
<keyword evidence="3 7" id="KW-0808">Transferase</keyword>
<proteinExistence type="inferred from homology"/>
<dbReference type="InterPro" id="IPR036371">
    <property type="entry name" value="TPK_B1-bd_sf"/>
</dbReference>
<dbReference type="InterPro" id="IPR036759">
    <property type="entry name" value="TPK_catalytic_sf"/>
</dbReference>
<dbReference type="CDD" id="cd07995">
    <property type="entry name" value="TPK"/>
    <property type="match status" value="1"/>
</dbReference>
<dbReference type="GO" id="GO:0004788">
    <property type="term" value="F:thiamine diphosphokinase activity"/>
    <property type="evidence" value="ECO:0007669"/>
    <property type="project" value="UniProtKB-UniRule"/>
</dbReference>
<comment type="similarity">
    <text evidence="2 7">Belongs to the thiamine pyrophosphokinase family.</text>
</comment>
<sequence length="312" mass="35841">MQEWCVENPERIKVDVDASQCAHQIKLEEFLRPSSERPSALLILNQKIDIPQIFTKLWKNYRLRVCADGGANQLYDFFKEDERERTEYMPDYIVGDLDSLRDDVYAYYESHGVIILRQRTQNSTDFSKCLDAISLHWHSPEFINLVNNSAEVNHSVDTYDGLEKLRHLMASQNLVRINLLALGGINGRFDQTVHSISQLYKLASDDSQFKLCYLSSTDLIFLVPDHGTLIQYTQGFRKDCIGNCGILPMGGPTVIEESRGLKWDVGNWYTSIQDGKVSSSNRFVGEDRCYLKTKDSVVMNVEILVDNLKYFL</sequence>
<organism evidence="9 10">
    <name type="scientific">Zygosaccharomyces bailii (strain CLIB 213 / ATCC 58445 / CBS 680 / BCRC 21525 / NBRC 1098 / NCYC 1416 / NRRL Y-2227)</name>
    <dbReference type="NCBI Taxonomy" id="1333698"/>
    <lineage>
        <taxon>Eukaryota</taxon>
        <taxon>Fungi</taxon>
        <taxon>Dikarya</taxon>
        <taxon>Ascomycota</taxon>
        <taxon>Saccharomycotina</taxon>
        <taxon>Saccharomycetes</taxon>
        <taxon>Saccharomycetales</taxon>
        <taxon>Saccharomycetaceae</taxon>
        <taxon>Zygosaccharomyces</taxon>
    </lineage>
</organism>
<dbReference type="UniPathway" id="UPA00060">
    <property type="reaction ID" value="UER00597"/>
</dbReference>
<evidence type="ECO:0000313" key="9">
    <source>
        <dbReference type="EMBL" id="CDF89928.1"/>
    </source>
</evidence>
<dbReference type="Proteomes" id="UP000019375">
    <property type="component" value="Unassembled WGS sequence"/>
</dbReference>
<name>A0A8J2T7V3_ZYGB2</name>
<dbReference type="AlphaFoldDB" id="A0A8J2T7V3"/>
<evidence type="ECO:0000256" key="7">
    <source>
        <dbReference type="PIRNR" id="PIRNR031057"/>
    </source>
</evidence>
<evidence type="ECO:0000256" key="2">
    <source>
        <dbReference type="ARBA" id="ARBA00006785"/>
    </source>
</evidence>